<name>A0A4V2V4S2_9HYPH</name>
<proteinExistence type="predicted"/>
<evidence type="ECO:0000313" key="1">
    <source>
        <dbReference type="EMBL" id="TCT42774.1"/>
    </source>
</evidence>
<comment type="caution">
    <text evidence="1">The sequence shown here is derived from an EMBL/GenBank/DDBJ whole genome shotgun (WGS) entry which is preliminary data.</text>
</comment>
<sequence length="59" mass="6557">MEIKMLAGYTGPDFILAPGERRDFPKDKAVTLIKAGLAVPVNEDRFNKAVKPKALETRQ</sequence>
<gene>
    <name evidence="1" type="ORF">EDC90_100475</name>
</gene>
<dbReference type="EMBL" id="SMAR01000004">
    <property type="protein sequence ID" value="TCT42774.1"/>
    <property type="molecule type" value="Genomic_DNA"/>
</dbReference>
<evidence type="ECO:0000313" key="2">
    <source>
        <dbReference type="Proteomes" id="UP000295097"/>
    </source>
</evidence>
<protein>
    <submittedName>
        <fullName evidence="1">Uncharacterized protein</fullName>
    </submittedName>
</protein>
<dbReference type="RefSeq" id="WP_132308859.1">
    <property type="nucleotide sequence ID" value="NZ_SMAR01000004.1"/>
</dbReference>
<reference evidence="1 2" key="1">
    <citation type="submission" date="2019-03" db="EMBL/GenBank/DDBJ databases">
        <title>Freshwater and sediment microbial communities from various areas in North America, analyzing microbe dynamics in response to fracking.</title>
        <authorList>
            <person name="Lamendella R."/>
        </authorList>
    </citation>
    <scope>NUCLEOTIDE SEQUENCE [LARGE SCALE GENOMIC DNA]</scope>
    <source>
        <strain evidence="1 2">175.2</strain>
    </source>
</reference>
<dbReference type="Proteomes" id="UP000295097">
    <property type="component" value="Unassembled WGS sequence"/>
</dbReference>
<dbReference type="OrthoDB" id="8116547at2"/>
<accession>A0A4V2V4S2</accession>
<keyword evidence="2" id="KW-1185">Reference proteome</keyword>
<organism evidence="1 2">
    <name type="scientific">Martelella mediterranea</name>
    <dbReference type="NCBI Taxonomy" id="293089"/>
    <lineage>
        <taxon>Bacteria</taxon>
        <taxon>Pseudomonadati</taxon>
        <taxon>Pseudomonadota</taxon>
        <taxon>Alphaproteobacteria</taxon>
        <taxon>Hyphomicrobiales</taxon>
        <taxon>Aurantimonadaceae</taxon>
        <taxon>Martelella</taxon>
    </lineage>
</organism>
<dbReference type="AlphaFoldDB" id="A0A4V2V4S2"/>